<evidence type="ECO:0000256" key="7">
    <source>
        <dbReference type="ARBA" id="ARBA00022946"/>
    </source>
</evidence>
<gene>
    <name evidence="18" type="primary">nthl1</name>
    <name evidence="14" type="synonym">NTHL1</name>
</gene>
<sequence length="408" mass="46162">MLHVRCNTRVCYVVQSFTMTSPYFMQSRSVLTRSGDPNAASLRSKLTSRRRNEDPVSSVKLEEEEARIFEQRPSSAPLLPGGCHPKTETDTLPLSSHSRRRRQLKVEYDEDEGIMPEKTEHWEPPDWKKQLGYIREMRSGQDAPVDNMGAEKCYESAAPAHVRRFQVLVSLMLSSQTKDQVTAAAMKKLRAHGCTAENILTTDDEALGKLIYPVGFWRTKVKYLKLTTAILQKEFGGDIPDSVEGLVRLPGVGPKMAHLAMDIAWDQVSGIGVDTHVHRISNWLGWLKKPTKNPEETRKALEEWLPRELWSEINWLLVGFGQQVCLPVRPLCSVCLNQHSCPSAHKISPTKRPKAASPRAPNPTSSFTTKAEPEQESDVKHERTKKEPLPTPVSPNAQRRRIQRKVNH</sequence>
<evidence type="ECO:0000313" key="18">
    <source>
        <dbReference type="RefSeq" id="XP_029298636.1"/>
    </source>
</evidence>
<dbReference type="KEGG" id="cgob:115015444"/>
<dbReference type="PANTHER" id="PTHR43286">
    <property type="entry name" value="ENDONUCLEASE III-LIKE PROTEIN 1"/>
    <property type="match status" value="1"/>
</dbReference>
<dbReference type="PROSITE" id="PS00764">
    <property type="entry name" value="ENDONUCLEASE_III_1"/>
    <property type="match status" value="1"/>
</dbReference>
<keyword evidence="10 14" id="KW-0234">DNA repair</keyword>
<dbReference type="RefSeq" id="XP_029298636.1">
    <property type="nucleotide sequence ID" value="XM_029442776.1"/>
</dbReference>
<keyword evidence="7" id="KW-0809">Transit peptide</keyword>
<dbReference type="FunFam" id="1.10.1670.10:FF:000003">
    <property type="entry name" value="Endonuclease III homolog"/>
    <property type="match status" value="1"/>
</dbReference>
<dbReference type="PANTHER" id="PTHR43286:SF1">
    <property type="entry name" value="ENDONUCLEASE III-LIKE PROTEIN 1"/>
    <property type="match status" value="1"/>
</dbReference>
<dbReference type="OrthoDB" id="2099276at2759"/>
<dbReference type="Proteomes" id="UP000504630">
    <property type="component" value="Chromosome 1"/>
</dbReference>
<keyword evidence="12 14" id="KW-0326">Glycosidase</keyword>
<dbReference type="InterPro" id="IPR003265">
    <property type="entry name" value="HhH-GPD_domain"/>
</dbReference>
<evidence type="ECO:0000256" key="1">
    <source>
        <dbReference type="ARBA" id="ARBA00001966"/>
    </source>
</evidence>
<dbReference type="GO" id="GO:0006285">
    <property type="term" value="P:base-excision repair, AP site formation"/>
    <property type="evidence" value="ECO:0007669"/>
    <property type="project" value="UniProtKB-UniRule"/>
</dbReference>
<dbReference type="Pfam" id="PF00633">
    <property type="entry name" value="HHH"/>
    <property type="match status" value="1"/>
</dbReference>
<dbReference type="Gene3D" id="1.10.340.30">
    <property type="entry name" value="Hypothetical protein, domain 2"/>
    <property type="match status" value="1"/>
</dbReference>
<keyword evidence="11 14" id="KW-0456">Lyase</keyword>
<dbReference type="InterPro" id="IPR011257">
    <property type="entry name" value="DNA_glycosylase"/>
</dbReference>
<dbReference type="InterPro" id="IPR003651">
    <property type="entry name" value="Endonuclease3_FeS-loop_motif"/>
</dbReference>
<feature type="compositionally biased region" description="Basic and acidic residues" evidence="15">
    <location>
        <begin position="371"/>
        <end position="388"/>
    </location>
</feature>
<keyword evidence="4" id="KW-0479">Metal-binding</keyword>
<comment type="function">
    <text evidence="14">Bifunctional DNA N-glycosylase with associated apurinic/apyrimidinic (AP) lyase function that catalyzes the first step in base excision repair (BER), the primary repair pathway for the repair of oxidative DNA damage. The DNA N-glycosylase activity releases the damaged DNA base from DNA by cleaving the N-glycosidic bond, leaving an AP site. The AP lyase activity cleaves the phosphodiester bond 3' to the AP site by a beta-elimination. Primarily recognizes and repairs oxidative base damage of pyrimidines.</text>
</comment>
<feature type="domain" description="HhH-GPD" evidence="16">
    <location>
        <begin position="173"/>
        <end position="323"/>
    </location>
</feature>
<evidence type="ECO:0000259" key="16">
    <source>
        <dbReference type="SMART" id="SM00478"/>
    </source>
</evidence>
<dbReference type="PROSITE" id="PS01155">
    <property type="entry name" value="ENDONUCLEASE_III_2"/>
    <property type="match status" value="1"/>
</dbReference>
<dbReference type="InterPro" id="IPR004036">
    <property type="entry name" value="Endonuclease-III-like_CS2"/>
</dbReference>
<keyword evidence="14" id="KW-0496">Mitochondrion</keyword>
<dbReference type="InterPro" id="IPR004035">
    <property type="entry name" value="Endouclease-III_FeS-bd_BS"/>
</dbReference>
<dbReference type="AlphaFoldDB" id="A0A6J2QLR1"/>
<dbReference type="GO" id="GO:0003677">
    <property type="term" value="F:DNA binding"/>
    <property type="evidence" value="ECO:0007669"/>
    <property type="project" value="UniProtKB-UniRule"/>
</dbReference>
<evidence type="ECO:0000256" key="14">
    <source>
        <dbReference type="HAMAP-Rule" id="MF_03183"/>
    </source>
</evidence>
<feature type="compositionally biased region" description="Basic residues" evidence="15">
    <location>
        <begin position="398"/>
        <end position="408"/>
    </location>
</feature>
<evidence type="ECO:0000256" key="8">
    <source>
        <dbReference type="ARBA" id="ARBA00023004"/>
    </source>
</evidence>
<keyword evidence="6 14" id="KW-0378">Hydrolase</keyword>
<dbReference type="GO" id="GO:0000703">
    <property type="term" value="F:oxidized pyrimidine nucleobase lesion DNA N-glycosylase activity"/>
    <property type="evidence" value="ECO:0007669"/>
    <property type="project" value="UniProtKB-UniRule"/>
</dbReference>
<organism evidence="17 18">
    <name type="scientific">Cottoperca gobio</name>
    <name type="common">Frogmouth</name>
    <name type="synonym">Aphritis gobio</name>
    <dbReference type="NCBI Taxonomy" id="56716"/>
    <lineage>
        <taxon>Eukaryota</taxon>
        <taxon>Metazoa</taxon>
        <taxon>Chordata</taxon>
        <taxon>Craniata</taxon>
        <taxon>Vertebrata</taxon>
        <taxon>Euteleostomi</taxon>
        <taxon>Actinopterygii</taxon>
        <taxon>Neopterygii</taxon>
        <taxon>Teleostei</taxon>
        <taxon>Neoteleostei</taxon>
        <taxon>Acanthomorphata</taxon>
        <taxon>Eupercaria</taxon>
        <taxon>Perciformes</taxon>
        <taxon>Notothenioidei</taxon>
        <taxon>Bovichtidae</taxon>
        <taxon>Cottoperca</taxon>
    </lineage>
</organism>
<evidence type="ECO:0000256" key="3">
    <source>
        <dbReference type="ARBA" id="ARBA00022485"/>
    </source>
</evidence>
<keyword evidence="8" id="KW-0408">Iron</keyword>
<evidence type="ECO:0000256" key="10">
    <source>
        <dbReference type="ARBA" id="ARBA00023204"/>
    </source>
</evidence>
<reference evidence="18" key="1">
    <citation type="submission" date="2025-08" db="UniProtKB">
        <authorList>
            <consortium name="RefSeq"/>
        </authorList>
    </citation>
    <scope>IDENTIFICATION</scope>
</reference>
<dbReference type="GO" id="GO:0046872">
    <property type="term" value="F:metal ion binding"/>
    <property type="evidence" value="ECO:0007669"/>
    <property type="project" value="UniProtKB-KW"/>
</dbReference>
<dbReference type="FunFam" id="1.10.340.30:FF:000005">
    <property type="entry name" value="Endonuclease III-like protein 1"/>
    <property type="match status" value="1"/>
</dbReference>
<dbReference type="EC" id="3.2.2.-" evidence="14"/>
<comment type="cofactor">
    <cofactor evidence="1">
        <name>[4Fe-4S] cluster</name>
        <dbReference type="ChEBI" id="CHEBI:49883"/>
    </cofactor>
</comment>
<dbReference type="InterPro" id="IPR023170">
    <property type="entry name" value="HhH_base_excis_C"/>
</dbReference>
<dbReference type="GeneID" id="115015444"/>
<evidence type="ECO:0000256" key="9">
    <source>
        <dbReference type="ARBA" id="ARBA00023014"/>
    </source>
</evidence>
<feature type="region of interest" description="Disordered" evidence="15">
    <location>
        <begin position="343"/>
        <end position="408"/>
    </location>
</feature>
<dbReference type="Gene3D" id="1.10.1670.10">
    <property type="entry name" value="Helix-hairpin-Helix base-excision DNA repair enzymes (C-terminal)"/>
    <property type="match status" value="1"/>
</dbReference>
<dbReference type="InParanoid" id="A0A6J2QLR1"/>
<evidence type="ECO:0000313" key="17">
    <source>
        <dbReference type="Proteomes" id="UP000504630"/>
    </source>
</evidence>
<dbReference type="FunCoup" id="A0A6J2QLR1">
    <property type="interactions" value="1089"/>
</dbReference>
<keyword evidence="17" id="KW-1185">Reference proteome</keyword>
<dbReference type="SMART" id="SM00525">
    <property type="entry name" value="FES"/>
    <property type="match status" value="1"/>
</dbReference>
<dbReference type="SUPFAM" id="SSF48150">
    <property type="entry name" value="DNA-glycosylase"/>
    <property type="match status" value="1"/>
</dbReference>
<keyword evidence="3" id="KW-0004">4Fe-4S</keyword>
<comment type="similarity">
    <text evidence="2 14">Belongs to the Nth/MutY family.</text>
</comment>
<comment type="subcellular location">
    <subcellularLocation>
        <location evidence="14">Nucleus</location>
    </subcellularLocation>
    <subcellularLocation>
        <location evidence="14">Mitochondrion</location>
    </subcellularLocation>
</comment>
<keyword evidence="5 14" id="KW-0227">DNA damage</keyword>
<proteinExistence type="inferred from homology"/>
<evidence type="ECO:0000256" key="5">
    <source>
        <dbReference type="ARBA" id="ARBA00022763"/>
    </source>
</evidence>
<evidence type="ECO:0000256" key="13">
    <source>
        <dbReference type="ARBA" id="ARBA00044632"/>
    </source>
</evidence>
<evidence type="ECO:0000256" key="4">
    <source>
        <dbReference type="ARBA" id="ARBA00022723"/>
    </source>
</evidence>
<feature type="region of interest" description="Disordered" evidence="15">
    <location>
        <begin position="33"/>
        <end position="105"/>
    </location>
</feature>
<protein>
    <recommendedName>
        <fullName evidence="14">Endonuclease III-like protein 1</fullName>
        <ecNumber evidence="14">3.2.2.-</ecNumber>
        <ecNumber evidence="14">4.2.99.18</ecNumber>
    </recommendedName>
    <alternativeName>
        <fullName evidence="14">Bifunctional DNA N-glycosylase/DNA-(apurinic or apyrimidinic site) lyase</fullName>
        <shortName evidence="14">DNA glycosylase/AP lyase</shortName>
    </alternativeName>
</protein>
<dbReference type="SMART" id="SM00478">
    <property type="entry name" value="ENDO3c"/>
    <property type="match status" value="1"/>
</dbReference>
<dbReference type="InterPro" id="IPR030841">
    <property type="entry name" value="NTH1"/>
</dbReference>
<dbReference type="HAMAP" id="MF_03183">
    <property type="entry name" value="Endonuclease_III_Nth"/>
    <property type="match status" value="1"/>
</dbReference>
<comment type="catalytic activity">
    <reaction evidence="13 14">
        <text>2'-deoxyribonucleotide-(2'-deoxyribose 5'-phosphate)-2'-deoxyribonucleotide-DNA = a 3'-end 2'-deoxyribonucleotide-(2,3-dehydro-2,3-deoxyribose 5'-phosphate)-DNA + a 5'-end 5'-phospho-2'-deoxyribonucleoside-DNA + H(+)</text>
        <dbReference type="Rhea" id="RHEA:66592"/>
        <dbReference type="Rhea" id="RHEA-COMP:13180"/>
        <dbReference type="Rhea" id="RHEA-COMP:16897"/>
        <dbReference type="Rhea" id="RHEA-COMP:17067"/>
        <dbReference type="ChEBI" id="CHEBI:15378"/>
        <dbReference type="ChEBI" id="CHEBI:136412"/>
        <dbReference type="ChEBI" id="CHEBI:157695"/>
        <dbReference type="ChEBI" id="CHEBI:167181"/>
        <dbReference type="EC" id="4.2.99.18"/>
    </reaction>
</comment>
<dbReference type="InterPro" id="IPR000445">
    <property type="entry name" value="HhH_motif"/>
</dbReference>
<dbReference type="Pfam" id="PF00730">
    <property type="entry name" value="HhH-GPD"/>
    <property type="match status" value="1"/>
</dbReference>
<keyword evidence="9" id="KW-0411">Iron-sulfur</keyword>
<accession>A0A6J2QLR1</accession>
<dbReference type="CTD" id="4913"/>
<evidence type="ECO:0000256" key="6">
    <source>
        <dbReference type="ARBA" id="ARBA00022801"/>
    </source>
</evidence>
<dbReference type="GO" id="GO:0006289">
    <property type="term" value="P:nucleotide-excision repair"/>
    <property type="evidence" value="ECO:0007669"/>
    <property type="project" value="TreeGrafter"/>
</dbReference>
<evidence type="ECO:0000256" key="11">
    <source>
        <dbReference type="ARBA" id="ARBA00023239"/>
    </source>
</evidence>
<dbReference type="GO" id="GO:0005634">
    <property type="term" value="C:nucleus"/>
    <property type="evidence" value="ECO:0007669"/>
    <property type="project" value="UniProtKB-SubCell"/>
</dbReference>
<evidence type="ECO:0000256" key="15">
    <source>
        <dbReference type="SAM" id="MobiDB-lite"/>
    </source>
</evidence>
<dbReference type="CDD" id="cd00056">
    <property type="entry name" value="ENDO3c"/>
    <property type="match status" value="1"/>
</dbReference>
<dbReference type="GO" id="GO:0140078">
    <property type="term" value="F:class I DNA-(apurinic or apyrimidinic site) endonuclease activity"/>
    <property type="evidence" value="ECO:0007669"/>
    <property type="project" value="UniProtKB-EC"/>
</dbReference>
<dbReference type="GO" id="GO:0051539">
    <property type="term" value="F:4 iron, 4 sulfur cluster binding"/>
    <property type="evidence" value="ECO:0007669"/>
    <property type="project" value="UniProtKB-KW"/>
</dbReference>
<name>A0A6J2QLR1_COTGO</name>
<evidence type="ECO:0000256" key="2">
    <source>
        <dbReference type="ARBA" id="ARBA00008343"/>
    </source>
</evidence>
<dbReference type="GO" id="GO:0005739">
    <property type="term" value="C:mitochondrion"/>
    <property type="evidence" value="ECO:0007669"/>
    <property type="project" value="UniProtKB-SubCell"/>
</dbReference>
<evidence type="ECO:0000256" key="12">
    <source>
        <dbReference type="ARBA" id="ARBA00023295"/>
    </source>
</evidence>
<keyword evidence="14" id="KW-0539">Nucleus</keyword>
<comment type="caution">
    <text evidence="14">Lacks conserved residue(s) required for the propagation of feature annotation.</text>
</comment>
<dbReference type="EC" id="4.2.99.18" evidence="14"/>